<keyword evidence="8" id="KW-1185">Reference proteome</keyword>
<dbReference type="NCBIfam" id="NF002575">
    <property type="entry name" value="PRK02227.1-3"/>
    <property type="match status" value="1"/>
</dbReference>
<dbReference type="PIRSF" id="PIRSF015957">
    <property type="entry name" value="UCP015957"/>
    <property type="match status" value="1"/>
</dbReference>
<keyword evidence="3 5" id="KW-0704">Schiff base</keyword>
<keyword evidence="2 5" id="KW-0456">Lyase</keyword>
<dbReference type="SUPFAM" id="SSF51569">
    <property type="entry name" value="Aldolase"/>
    <property type="match status" value="1"/>
</dbReference>
<dbReference type="InterPro" id="IPR035081">
    <property type="entry name" value="4HFCP_synth_arc"/>
</dbReference>
<dbReference type="STRING" id="1838285.SCAL_000363"/>
<dbReference type="GO" id="GO:0016830">
    <property type="term" value="F:carbon-carbon lyase activity"/>
    <property type="evidence" value="ECO:0007669"/>
    <property type="project" value="UniProtKB-UniRule"/>
</dbReference>
<evidence type="ECO:0000256" key="1">
    <source>
        <dbReference type="ARBA" id="ARBA00003810"/>
    </source>
</evidence>
<accession>A0A1F2PBI8</accession>
<dbReference type="Proteomes" id="UP000186940">
    <property type="component" value="Unassembled WGS sequence"/>
</dbReference>
<comment type="catalytic activity">
    <reaction evidence="4 5">
        <text>2 D-glyceraldehyde 3-phosphate = 4-(hydroxymethyl)-2-furancarboxaldehyde phosphate + phosphate + 2 H2O</text>
        <dbReference type="Rhea" id="RHEA:43536"/>
        <dbReference type="ChEBI" id="CHEBI:15377"/>
        <dbReference type="ChEBI" id="CHEBI:43474"/>
        <dbReference type="ChEBI" id="CHEBI:59776"/>
        <dbReference type="ChEBI" id="CHEBI:83407"/>
        <dbReference type="EC" id="4.2.3.153"/>
    </reaction>
</comment>
<dbReference type="UniPathway" id="UPA00080"/>
<evidence type="ECO:0000256" key="5">
    <source>
        <dbReference type="HAMAP-Rule" id="MF_00681"/>
    </source>
</evidence>
<evidence type="ECO:0000256" key="6">
    <source>
        <dbReference type="PIRSR" id="PIRSR015957-1"/>
    </source>
</evidence>
<evidence type="ECO:0000313" key="8">
    <source>
        <dbReference type="Proteomes" id="UP000186940"/>
    </source>
</evidence>
<comment type="function">
    <text evidence="1 5">Catalyzes the formation of 4-(hydroxymethyl)-2-furancarboxaldehyde phosphate (4-HFC-P) from two molecules of glyceraldehyde-3-P (GA-3-P).</text>
</comment>
<feature type="active site" description="Schiff-base intermediate with substrate" evidence="5 6">
    <location>
        <position position="34"/>
    </location>
</feature>
<dbReference type="InterPro" id="IPR007565">
    <property type="entry name" value="4HFCP_synth"/>
</dbReference>
<name>A0A1F2PBI8_9EURY</name>
<evidence type="ECO:0000256" key="4">
    <source>
        <dbReference type="ARBA" id="ARBA00047628"/>
    </source>
</evidence>
<dbReference type="EC" id="4.2.3.153" evidence="5"/>
<evidence type="ECO:0000256" key="3">
    <source>
        <dbReference type="ARBA" id="ARBA00023270"/>
    </source>
</evidence>
<evidence type="ECO:0000313" key="7">
    <source>
        <dbReference type="EMBL" id="OFV68687.1"/>
    </source>
</evidence>
<sequence length="240" mass="25668">MDSEEKFMKLLVSPMNVEEAKSAVAGGADIIDVKNPKEGSLGANFPWVIRDVKGVIDGVPLSATIGDFEFKPGTASLAALGAAYAGAHFIKVGLYGIKTVEEAHEILEAVNKSVKSFDPEKKVVASSYSDYKRLGILSPFELPSIGADVGVDVVMLDTGIKDGRTTFEFLSEDELCGFVSDAHDRGLLVALAGAIRFDDIDAVLRVNPDILGVRGIVCGGDRKSVIRKELVQDLKDRLEA</sequence>
<proteinExistence type="inferred from homology"/>
<dbReference type="AlphaFoldDB" id="A0A1F2PBI8"/>
<comment type="pathway">
    <text evidence="5">Cofactor biosynthesis; methanofuran biosynthesis.</text>
</comment>
<comment type="caution">
    <text evidence="7">The sequence shown here is derived from an EMBL/GenBank/DDBJ whole genome shotgun (WGS) entry which is preliminary data.</text>
</comment>
<evidence type="ECO:0000256" key="2">
    <source>
        <dbReference type="ARBA" id="ARBA00023239"/>
    </source>
</evidence>
<dbReference type="Pfam" id="PF04476">
    <property type="entry name" value="4HFCP_synth"/>
    <property type="match status" value="1"/>
</dbReference>
<dbReference type="GO" id="GO:2001120">
    <property type="term" value="P:methanofuran biosynthetic process"/>
    <property type="evidence" value="ECO:0007669"/>
    <property type="project" value="UniProtKB-UniRule"/>
</dbReference>
<feature type="active site" description="Proton acceptor" evidence="5 6">
    <location>
        <position position="91"/>
    </location>
</feature>
<dbReference type="HAMAP" id="MF_00681">
    <property type="entry name" value="MfnB"/>
    <property type="match status" value="1"/>
</dbReference>
<dbReference type="EMBL" id="LYOS01000001">
    <property type="protein sequence ID" value="OFV68687.1"/>
    <property type="molecule type" value="Genomic_DNA"/>
</dbReference>
<reference evidence="7" key="1">
    <citation type="submission" date="2016-05" db="EMBL/GenBank/DDBJ databases">
        <title>Microbial consortia oxidize butane by reversing methanogenesis.</title>
        <authorList>
            <person name="Laso-Perez R."/>
            <person name="Richter M."/>
            <person name="Wegener G."/>
            <person name="Musat F."/>
        </authorList>
    </citation>
    <scope>NUCLEOTIDE SEQUENCE [LARGE SCALE GENOMIC DNA]</scope>
    <source>
        <strain evidence="7">BOX2</strain>
    </source>
</reference>
<comment type="similarity">
    <text evidence="5">Belongs to the MfnB family.</text>
</comment>
<dbReference type="PATRIC" id="fig|1838285.3.peg.367"/>
<gene>
    <name evidence="5" type="primary">mfnB</name>
    <name evidence="7" type="ORF">SCAL_000363</name>
</gene>
<protein>
    <recommendedName>
        <fullName evidence="5">(5-formylfuran-3-yl)methyl phosphate synthase</fullName>
        <ecNumber evidence="5">4.2.3.153</ecNumber>
    </recommendedName>
    <alternativeName>
        <fullName evidence="5">4-(hydroxymethyl)-2-furancarboxaldehyde-phosphate synthase</fullName>
        <shortName evidence="5">4-HFC-P synthase</shortName>
    </alternativeName>
</protein>
<organism evidence="7 8">
    <name type="scientific">Candidatus Syntropharchaeum caldarium</name>
    <dbReference type="NCBI Taxonomy" id="1838285"/>
    <lineage>
        <taxon>Archaea</taxon>
        <taxon>Methanobacteriati</taxon>
        <taxon>Methanobacteriota</taxon>
        <taxon>Stenosarchaea group</taxon>
        <taxon>Methanomicrobia</taxon>
        <taxon>Methanosarcinales</taxon>
        <taxon>ANME-2 cluster</taxon>
        <taxon>Candidatus Syntropharchaeum</taxon>
    </lineage>
</organism>